<dbReference type="Proteomes" id="UP001148018">
    <property type="component" value="Unassembled WGS sequence"/>
</dbReference>
<name>A0A9Q0I4T7_9TELE</name>
<accession>A0A9Q0I4T7</accession>
<feature type="domain" description="IF rod" evidence="6">
    <location>
        <begin position="72"/>
        <end position="366"/>
    </location>
</feature>
<dbReference type="EMBL" id="JANIIK010000117">
    <property type="protein sequence ID" value="KAJ3585954.1"/>
    <property type="molecule type" value="Genomic_DNA"/>
</dbReference>
<dbReference type="InterPro" id="IPR032444">
    <property type="entry name" value="Keratin_2_head"/>
</dbReference>
<dbReference type="SMART" id="SM01391">
    <property type="entry name" value="Filament"/>
    <property type="match status" value="1"/>
</dbReference>
<dbReference type="Gene3D" id="1.20.5.500">
    <property type="entry name" value="Single helix bin"/>
    <property type="match status" value="1"/>
</dbReference>
<dbReference type="Gene3D" id="1.20.5.170">
    <property type="match status" value="1"/>
</dbReference>
<dbReference type="GO" id="GO:0005615">
    <property type="term" value="C:extracellular space"/>
    <property type="evidence" value="ECO:0007669"/>
    <property type="project" value="TreeGrafter"/>
</dbReference>
<evidence type="ECO:0000313" key="7">
    <source>
        <dbReference type="EMBL" id="KAJ3585954.1"/>
    </source>
</evidence>
<dbReference type="InterPro" id="IPR039008">
    <property type="entry name" value="IF_rod_dom"/>
</dbReference>
<comment type="caution">
    <text evidence="7">The sequence shown here is derived from an EMBL/GenBank/DDBJ whole genome shotgun (WGS) entry which is preliminary data.</text>
</comment>
<dbReference type="InterPro" id="IPR003054">
    <property type="entry name" value="Keratin_II"/>
</dbReference>
<evidence type="ECO:0000313" key="8">
    <source>
        <dbReference type="Proteomes" id="UP001148018"/>
    </source>
</evidence>
<feature type="coiled-coil region" evidence="4">
    <location>
        <begin position="76"/>
        <end position="173"/>
    </location>
</feature>
<dbReference type="GO" id="GO:0045109">
    <property type="term" value="P:intermediate filament organization"/>
    <property type="evidence" value="ECO:0007669"/>
    <property type="project" value="TreeGrafter"/>
</dbReference>
<dbReference type="GO" id="GO:0045095">
    <property type="term" value="C:keratin filament"/>
    <property type="evidence" value="ECO:0007669"/>
    <property type="project" value="InterPro"/>
</dbReference>
<keyword evidence="2 4" id="KW-0175">Coiled coil</keyword>
<keyword evidence="1" id="KW-0403">Intermediate filament</keyword>
<protein>
    <recommendedName>
        <fullName evidence="6">IF rod domain-containing protein</fullName>
    </recommendedName>
</protein>
<dbReference type="FunFam" id="1.20.5.1160:FF:000001">
    <property type="entry name" value="Keratin type II"/>
    <property type="match status" value="1"/>
</dbReference>
<dbReference type="PANTHER" id="PTHR45616:SF9">
    <property type="entry name" value="KERATIN, TYPE II CYTOSKELETAL 8-RELATED"/>
    <property type="match status" value="1"/>
</dbReference>
<dbReference type="OrthoDB" id="2441647at2759"/>
<dbReference type="AlphaFoldDB" id="A0A9Q0I4T7"/>
<evidence type="ECO:0000256" key="1">
    <source>
        <dbReference type="ARBA" id="ARBA00022754"/>
    </source>
</evidence>
<dbReference type="Pfam" id="PF16208">
    <property type="entry name" value="Keratin_2_head"/>
    <property type="match status" value="1"/>
</dbReference>
<evidence type="ECO:0000256" key="5">
    <source>
        <dbReference type="SAM" id="MobiDB-lite"/>
    </source>
</evidence>
<evidence type="ECO:0000256" key="4">
    <source>
        <dbReference type="SAM" id="Coils"/>
    </source>
</evidence>
<feature type="region of interest" description="Disordered" evidence="5">
    <location>
        <begin position="288"/>
        <end position="309"/>
    </location>
</feature>
<dbReference type="PANTHER" id="PTHR45616">
    <property type="entry name" value="GATA-TYPE DOMAIN-CONTAINING PROTEIN"/>
    <property type="match status" value="1"/>
</dbReference>
<evidence type="ECO:0000256" key="3">
    <source>
        <dbReference type="ARBA" id="ARBA00061646"/>
    </source>
</evidence>
<dbReference type="PRINTS" id="PR01276">
    <property type="entry name" value="TYPE2KERATIN"/>
</dbReference>
<dbReference type="GO" id="GO:0030280">
    <property type="term" value="F:structural constituent of skin epidermis"/>
    <property type="evidence" value="ECO:0007669"/>
    <property type="project" value="TreeGrafter"/>
</dbReference>
<dbReference type="PROSITE" id="PS51842">
    <property type="entry name" value="IF_ROD_2"/>
    <property type="match status" value="1"/>
</dbReference>
<dbReference type="FunFam" id="1.20.5.500:FF:000001">
    <property type="entry name" value="Type II keratin 23"/>
    <property type="match status" value="1"/>
</dbReference>
<dbReference type="Gene3D" id="1.20.5.1160">
    <property type="entry name" value="Vasodilator-stimulated phosphoprotein"/>
    <property type="match status" value="1"/>
</dbReference>
<evidence type="ECO:0000256" key="2">
    <source>
        <dbReference type="ARBA" id="ARBA00023054"/>
    </source>
</evidence>
<evidence type="ECO:0000259" key="6">
    <source>
        <dbReference type="PROSITE" id="PS51842"/>
    </source>
</evidence>
<dbReference type="FunFam" id="1.20.5.170:FF:000004">
    <property type="entry name" value="Keratin, type II cytoskeletal 5"/>
    <property type="match status" value="1"/>
</dbReference>
<organism evidence="7 8">
    <name type="scientific">Muraenolepis orangiensis</name>
    <name type="common">Patagonian moray cod</name>
    <dbReference type="NCBI Taxonomy" id="630683"/>
    <lineage>
        <taxon>Eukaryota</taxon>
        <taxon>Metazoa</taxon>
        <taxon>Chordata</taxon>
        <taxon>Craniata</taxon>
        <taxon>Vertebrata</taxon>
        <taxon>Euteleostomi</taxon>
        <taxon>Actinopterygii</taxon>
        <taxon>Neopterygii</taxon>
        <taxon>Teleostei</taxon>
        <taxon>Neoteleostei</taxon>
        <taxon>Acanthomorphata</taxon>
        <taxon>Zeiogadaria</taxon>
        <taxon>Gadariae</taxon>
        <taxon>Gadiformes</taxon>
        <taxon>Muraenolepidoidei</taxon>
        <taxon>Muraenolepididae</taxon>
        <taxon>Muraenolepis</taxon>
    </lineage>
</organism>
<reference evidence="7" key="1">
    <citation type="submission" date="2022-07" db="EMBL/GenBank/DDBJ databases">
        <title>Chromosome-level genome of Muraenolepis orangiensis.</title>
        <authorList>
            <person name="Kim J."/>
        </authorList>
    </citation>
    <scope>NUCLEOTIDE SEQUENCE</scope>
    <source>
        <strain evidence="7">KU_S4_2022</strain>
        <tissue evidence="7">Muscle</tissue>
    </source>
</reference>
<sequence length="419" mass="47738">MSLRTHRGSRQGSLYSGLSTGGFSSMSLGGSPAGGRPRASISTIRAVSVNATLLAPLNVDIDPNIQVIRTQEKDDIKGLNNRFASFIDKVRHLEQENKQLETKWKLLNEQSDTDSKLEPMMKAYIGNLQRQLDSITYDKDRLLQETNTMHKHVDDYKGQYEDELNKRNGAENDFVVIKKDVDAGYLTRVDLEDKVSGMSDEIHFLCSFYDMMDNTRSLNMDQIVADVKAQYEDIATRSRGEAEAAYKDKFDEMATRADRFSDELRHNKSEIGELTRLISRLQNEVQSVKGQESSLEKQMTEAEEQGEQATRDAHLRLKDLELALQRAKQDMARQLREYQELMNIKLALDIEISTYSKLLQGEEERIGQPAVISIQTLANKRQYSIGVKEPEEIRKPDRSPAIVIKVVETNNNTRLYNGH</sequence>
<keyword evidence="8" id="KW-1185">Reference proteome</keyword>
<gene>
    <name evidence="7" type="ORF">NHX12_012360</name>
</gene>
<proteinExistence type="inferred from homology"/>
<dbReference type="GO" id="GO:0031424">
    <property type="term" value="P:keratinization"/>
    <property type="evidence" value="ECO:0007669"/>
    <property type="project" value="TreeGrafter"/>
</dbReference>
<dbReference type="SUPFAM" id="SSF64593">
    <property type="entry name" value="Intermediate filament protein, coiled coil region"/>
    <property type="match status" value="2"/>
</dbReference>
<dbReference type="Pfam" id="PF00038">
    <property type="entry name" value="Filament"/>
    <property type="match status" value="2"/>
</dbReference>
<comment type="similarity">
    <text evidence="3">Belongs to the intermediate filament family.</text>
</comment>